<evidence type="ECO:0000256" key="7">
    <source>
        <dbReference type="ARBA" id="ARBA00022989"/>
    </source>
</evidence>
<dbReference type="EC" id="7.1.1.2" evidence="10"/>
<evidence type="ECO:0000256" key="2">
    <source>
        <dbReference type="ARBA" id="ARBA00010519"/>
    </source>
</evidence>
<reference evidence="11" key="1">
    <citation type="journal article" date="2014" name="Gene">
        <title>Eight new mtDNA sequences of glass sponges reveal an extensive usage of +1 frameshifting in mitochondrial translation.</title>
        <authorList>
            <person name="Haen K.M."/>
            <person name="Pett W."/>
            <person name="Lavrov D.V."/>
        </authorList>
    </citation>
    <scope>NUCLEOTIDE SEQUENCE</scope>
</reference>
<keyword evidence="10" id="KW-0999">Mitochondrion inner membrane</keyword>
<dbReference type="GO" id="GO:0042773">
    <property type="term" value="P:ATP synthesis coupled electron transport"/>
    <property type="evidence" value="ECO:0007669"/>
    <property type="project" value="UniProtKB-UniRule"/>
</dbReference>
<keyword evidence="10" id="KW-0830">Ubiquinone</keyword>
<dbReference type="PANTHER" id="PTHR11434:SF16">
    <property type="entry name" value="NADH-UBIQUINONE OXIDOREDUCTASE CHAIN 4L"/>
    <property type="match status" value="1"/>
</dbReference>
<keyword evidence="9 10" id="KW-0472">Membrane</keyword>
<keyword evidence="5 10" id="KW-0812">Transmembrane</keyword>
<dbReference type="Gene3D" id="1.10.287.3510">
    <property type="match status" value="1"/>
</dbReference>
<keyword evidence="10" id="KW-0249">Electron transport</keyword>
<dbReference type="GO" id="GO:0005743">
    <property type="term" value="C:mitochondrial inner membrane"/>
    <property type="evidence" value="ECO:0007669"/>
    <property type="project" value="UniProtKB-SubCell"/>
</dbReference>
<comment type="catalytic activity">
    <reaction evidence="10">
        <text>a ubiquinone + NADH + 5 H(+)(in) = a ubiquinol + NAD(+) + 4 H(+)(out)</text>
        <dbReference type="Rhea" id="RHEA:29091"/>
        <dbReference type="Rhea" id="RHEA-COMP:9565"/>
        <dbReference type="Rhea" id="RHEA-COMP:9566"/>
        <dbReference type="ChEBI" id="CHEBI:15378"/>
        <dbReference type="ChEBI" id="CHEBI:16389"/>
        <dbReference type="ChEBI" id="CHEBI:17976"/>
        <dbReference type="ChEBI" id="CHEBI:57540"/>
        <dbReference type="ChEBI" id="CHEBI:57945"/>
        <dbReference type="EC" id="7.1.1.2"/>
    </reaction>
</comment>
<dbReference type="InterPro" id="IPR001133">
    <property type="entry name" value="NADH_UbQ_OxRdtase_chain4L/K"/>
</dbReference>
<keyword evidence="11" id="KW-0560">Oxidoreductase</keyword>
<gene>
    <name evidence="11" type="primary">nad4L</name>
</gene>
<dbReference type="Pfam" id="PF00420">
    <property type="entry name" value="Oxidored_q2"/>
    <property type="match status" value="1"/>
</dbReference>
<evidence type="ECO:0000313" key="11">
    <source>
        <dbReference type="EMBL" id="AJF93960.1"/>
    </source>
</evidence>
<accession>A0A0N7AFS8</accession>
<protein>
    <recommendedName>
        <fullName evidence="3 10">NADH-ubiquinone oxidoreductase chain 4L</fullName>
        <ecNumber evidence="10">7.1.1.2</ecNumber>
    </recommendedName>
</protein>
<dbReference type="PANTHER" id="PTHR11434">
    <property type="entry name" value="NADH-UBIQUINONE OXIDOREDUCTASE SUBUNIT ND4L"/>
    <property type="match status" value="1"/>
</dbReference>
<evidence type="ECO:0000256" key="4">
    <source>
        <dbReference type="ARBA" id="ARBA00022448"/>
    </source>
</evidence>
<evidence type="ECO:0000256" key="8">
    <source>
        <dbReference type="ARBA" id="ARBA00023027"/>
    </source>
</evidence>
<name>A0A0N7AFS8_HERFA</name>
<evidence type="ECO:0000256" key="3">
    <source>
        <dbReference type="ARBA" id="ARBA00016612"/>
    </source>
</evidence>
<evidence type="ECO:0000256" key="1">
    <source>
        <dbReference type="ARBA" id="ARBA00004141"/>
    </source>
</evidence>
<evidence type="ECO:0000256" key="5">
    <source>
        <dbReference type="ARBA" id="ARBA00022692"/>
    </source>
</evidence>
<comment type="subcellular location">
    <subcellularLocation>
        <location evidence="1">Membrane</location>
        <topology evidence="1">Multi-pass membrane protein</topology>
    </subcellularLocation>
    <subcellularLocation>
        <location evidence="10">Mitochondrion inner membrane</location>
        <topology evidence="10">Multi-pass membrane protein</topology>
    </subcellularLocation>
</comment>
<organism evidence="11">
    <name type="scientific">Hertwigia falcifera</name>
    <name type="common">Sponge</name>
    <dbReference type="NCBI Taxonomy" id="1183871"/>
    <lineage>
        <taxon>Eukaryota</taxon>
        <taxon>Metazoa</taxon>
        <taxon>Porifera</taxon>
        <taxon>Hexactinellida</taxon>
        <taxon>Hexasterophora</taxon>
        <taxon>Lyssacinosida</taxon>
        <taxon>Euplectellidae</taxon>
        <taxon>Hertwigia</taxon>
    </lineage>
</organism>
<feature type="transmembrane region" description="Helical" evidence="10">
    <location>
        <begin position="6"/>
        <end position="23"/>
    </location>
</feature>
<evidence type="ECO:0000256" key="10">
    <source>
        <dbReference type="RuleBase" id="RU004419"/>
    </source>
</evidence>
<dbReference type="InterPro" id="IPR039428">
    <property type="entry name" value="NUOK/Mnh_C1-like"/>
</dbReference>
<sequence>MTHTIIETTSILLLIISISSILLNFRNLIIFLITIEIIILTLCLALSTHTHEHYTISIILILKILTIAAAETALALSILTTYYRTRGTISIKSLNLLRG</sequence>
<comment type="function">
    <text evidence="10">Core subunit of the mitochondrial membrane respiratory chain NADH dehydrogenase (Complex I) which catalyzes electron transfer from NADH through the respiratory chain, using ubiquinone as an electron acceptor.</text>
</comment>
<keyword evidence="10" id="KW-0679">Respiratory chain</keyword>
<geneLocation type="mitochondrion" evidence="11"/>
<comment type="similarity">
    <text evidence="2 10">Belongs to the complex I subunit 4L family.</text>
</comment>
<keyword evidence="4 10" id="KW-0813">Transport</keyword>
<dbReference type="EMBL" id="KM580071">
    <property type="protein sequence ID" value="AJF93960.1"/>
    <property type="molecule type" value="Genomic_DNA"/>
</dbReference>
<feature type="transmembrane region" description="Helical" evidence="10">
    <location>
        <begin position="54"/>
        <end position="83"/>
    </location>
</feature>
<evidence type="ECO:0000256" key="6">
    <source>
        <dbReference type="ARBA" id="ARBA00022967"/>
    </source>
</evidence>
<keyword evidence="10 11" id="KW-0496">Mitochondrion</keyword>
<keyword evidence="8 10" id="KW-0520">NAD</keyword>
<proteinExistence type="inferred from homology"/>
<dbReference type="GO" id="GO:0016651">
    <property type="term" value="F:oxidoreductase activity, acting on NAD(P)H"/>
    <property type="evidence" value="ECO:0007669"/>
    <property type="project" value="InterPro"/>
</dbReference>
<dbReference type="AlphaFoldDB" id="A0A0N7AFS8"/>
<dbReference type="GO" id="GO:0030964">
    <property type="term" value="C:NADH dehydrogenase complex"/>
    <property type="evidence" value="ECO:0007669"/>
    <property type="project" value="TreeGrafter"/>
</dbReference>
<keyword evidence="7 10" id="KW-1133">Transmembrane helix</keyword>
<keyword evidence="6 10" id="KW-1278">Translocase</keyword>
<dbReference type="GO" id="GO:0008137">
    <property type="term" value="F:NADH dehydrogenase (ubiquinone) activity"/>
    <property type="evidence" value="ECO:0007669"/>
    <property type="project" value="UniProtKB-EC"/>
</dbReference>
<feature type="transmembrane region" description="Helical" evidence="10">
    <location>
        <begin position="28"/>
        <end position="48"/>
    </location>
</feature>
<evidence type="ECO:0000256" key="9">
    <source>
        <dbReference type="ARBA" id="ARBA00023136"/>
    </source>
</evidence>